<evidence type="ECO:0000313" key="7">
    <source>
        <dbReference type="Proteomes" id="UP000308953"/>
    </source>
</evidence>
<feature type="transmembrane region" description="Helical" evidence="1">
    <location>
        <begin position="218"/>
        <end position="240"/>
    </location>
</feature>
<protein>
    <submittedName>
        <fullName evidence="3">Pyridoxamine phosphate oxidase family protein</fullName>
    </submittedName>
</protein>
<organism evidence="3 6">
    <name type="scientific">Aureobasidium pullulans</name>
    <name type="common">Black yeast</name>
    <name type="synonym">Pullularia pullulans</name>
    <dbReference type="NCBI Taxonomy" id="5580"/>
    <lineage>
        <taxon>Eukaryota</taxon>
        <taxon>Fungi</taxon>
        <taxon>Dikarya</taxon>
        <taxon>Ascomycota</taxon>
        <taxon>Pezizomycotina</taxon>
        <taxon>Dothideomycetes</taxon>
        <taxon>Dothideomycetidae</taxon>
        <taxon>Dothideales</taxon>
        <taxon>Saccotheciaceae</taxon>
        <taxon>Aureobasidium</taxon>
    </lineage>
</organism>
<proteinExistence type="predicted"/>
<reference evidence="5 6" key="1">
    <citation type="submission" date="2018-10" db="EMBL/GenBank/DDBJ databases">
        <title>Fifty Aureobasidium pullulans genomes reveal a recombining polyextremotolerant generalist.</title>
        <authorList>
            <person name="Gostincar C."/>
            <person name="Turk M."/>
            <person name="Zajc J."/>
            <person name="Gunde-Cimerman N."/>
        </authorList>
    </citation>
    <scope>NUCLEOTIDE SEQUENCE [LARGE SCALE GENOMIC DNA]</scope>
    <source>
        <strain evidence="3 6">EXF-11318</strain>
        <strain evidence="2 5">EXF-11900</strain>
        <strain evidence="4 7">EXF-9785</strain>
    </source>
</reference>
<dbReference type="InterPro" id="IPR012349">
    <property type="entry name" value="Split_barrel_FMN-bd"/>
</dbReference>
<keyword evidence="1" id="KW-1133">Transmembrane helix</keyword>
<keyword evidence="1" id="KW-0812">Transmembrane</keyword>
<dbReference type="EMBL" id="QZAF01000733">
    <property type="protein sequence ID" value="THV64987.1"/>
    <property type="molecule type" value="Genomic_DNA"/>
</dbReference>
<sequence>MVKFYPSLSTELSDWCMSQPLFYIASAPRYGSHINISPKGLPSTTFSILDPNTAAYIDATGSGAETIAHLYENGRCTIMFCSFDKSPRILRLFCKGRVVEFWDEEFGNLTRQMGMEVPVGARAVIVLDIFKVQTSCGYGVPLLSETDQQKGLLDRETLGHWAGKTVSDNKMVDYRAKNNAYSLDDIPGLKAGRRTRGEWLWTGDARAYLTRLWNQMDAMVIGFVFAFLFIDVLFLFNIRINGVFADWRR</sequence>
<evidence type="ECO:0000313" key="2">
    <source>
        <dbReference type="EMBL" id="THV64987.1"/>
    </source>
</evidence>
<evidence type="ECO:0000256" key="1">
    <source>
        <dbReference type="SAM" id="Phobius"/>
    </source>
</evidence>
<comment type="caution">
    <text evidence="3">The sequence shown here is derived from an EMBL/GenBank/DDBJ whole genome shotgun (WGS) entry which is preliminary data.</text>
</comment>
<dbReference type="AlphaFoldDB" id="A0A4S8V8A7"/>
<dbReference type="SUPFAM" id="SSF50475">
    <property type="entry name" value="FMN-binding split barrel"/>
    <property type="match status" value="1"/>
</dbReference>
<evidence type="ECO:0000313" key="4">
    <source>
        <dbReference type="EMBL" id="THX38683.1"/>
    </source>
</evidence>
<dbReference type="PANTHER" id="PTHR39336">
    <property type="entry name" value="PYRIDOXAMINE PHOSPHATE OXIDASE FAMILY PROTEIN (AFU_ORTHOLOGUE AFUA_6G11440)"/>
    <property type="match status" value="1"/>
</dbReference>
<dbReference type="Gene3D" id="2.30.110.10">
    <property type="entry name" value="Electron Transport, Fmn-binding Protein, Chain A"/>
    <property type="match status" value="1"/>
</dbReference>
<accession>A0A4S8V8A7</accession>
<evidence type="ECO:0000313" key="5">
    <source>
        <dbReference type="Proteomes" id="UP000304951"/>
    </source>
</evidence>
<evidence type="ECO:0000313" key="3">
    <source>
        <dbReference type="EMBL" id="THW07545.1"/>
    </source>
</evidence>
<dbReference type="EMBL" id="QZAV01000092">
    <property type="protein sequence ID" value="THX38683.1"/>
    <property type="molecule type" value="Genomic_DNA"/>
</dbReference>
<dbReference type="Proteomes" id="UP000308953">
    <property type="component" value="Unassembled WGS sequence"/>
</dbReference>
<name>A0A4S8V8A7_AURPU</name>
<dbReference type="EMBL" id="QZAJ01000677">
    <property type="protein sequence ID" value="THW07545.1"/>
    <property type="molecule type" value="Genomic_DNA"/>
</dbReference>
<dbReference type="Proteomes" id="UP000308014">
    <property type="component" value="Unassembled WGS sequence"/>
</dbReference>
<gene>
    <name evidence="4" type="ORF">D6D10_04881</name>
    <name evidence="3" type="ORF">D6D24_09569</name>
    <name evidence="2" type="ORF">D6D28_09457</name>
</gene>
<dbReference type="Proteomes" id="UP000304951">
    <property type="component" value="Unassembled WGS sequence"/>
</dbReference>
<evidence type="ECO:0000313" key="6">
    <source>
        <dbReference type="Proteomes" id="UP000308014"/>
    </source>
</evidence>
<keyword evidence="1" id="KW-0472">Membrane</keyword>
<dbReference type="PANTHER" id="PTHR39336:SF1">
    <property type="entry name" value="PYRIDOXAMINE PHOSPHATE OXIDASE FAMILY PROTEIN (AFU_ORTHOLOGUE AFUA_6G11440)"/>
    <property type="match status" value="1"/>
</dbReference>